<gene>
    <name evidence="2" type="ORF">Pflav_052390</name>
</gene>
<feature type="transmembrane region" description="Helical" evidence="1">
    <location>
        <begin position="82"/>
        <end position="106"/>
    </location>
</feature>
<dbReference type="Proteomes" id="UP000502508">
    <property type="component" value="Chromosome"/>
</dbReference>
<proteinExistence type="predicted"/>
<dbReference type="AlphaFoldDB" id="A0A6F8XYF5"/>
<feature type="transmembrane region" description="Helical" evidence="1">
    <location>
        <begin position="246"/>
        <end position="267"/>
    </location>
</feature>
<keyword evidence="1" id="KW-1133">Transmembrane helix</keyword>
<protein>
    <submittedName>
        <fullName evidence="2">Uncharacterized protein</fullName>
    </submittedName>
</protein>
<evidence type="ECO:0000313" key="2">
    <source>
        <dbReference type="EMBL" id="BCB78829.1"/>
    </source>
</evidence>
<feature type="transmembrane region" description="Helical" evidence="1">
    <location>
        <begin position="213"/>
        <end position="234"/>
    </location>
</feature>
<feature type="transmembrane region" description="Helical" evidence="1">
    <location>
        <begin position="287"/>
        <end position="310"/>
    </location>
</feature>
<reference evidence="2 3" key="2">
    <citation type="submission" date="2020-03" db="EMBL/GenBank/DDBJ databases">
        <authorList>
            <person name="Ichikawa N."/>
            <person name="Kimura A."/>
            <person name="Kitahashi Y."/>
            <person name="Uohara A."/>
        </authorList>
    </citation>
    <scope>NUCLEOTIDE SEQUENCE [LARGE SCALE GENOMIC DNA]</scope>
    <source>
        <strain evidence="2 3">NBRC 107702</strain>
    </source>
</reference>
<feature type="transmembrane region" description="Helical" evidence="1">
    <location>
        <begin position="56"/>
        <end position="75"/>
    </location>
</feature>
<accession>A0A6F8XYF5</accession>
<reference evidence="2 3" key="1">
    <citation type="submission" date="2020-03" db="EMBL/GenBank/DDBJ databases">
        <title>Whole genome shotgun sequence of Phytohabitans flavus NBRC 107702.</title>
        <authorList>
            <person name="Komaki H."/>
            <person name="Tamura T."/>
        </authorList>
    </citation>
    <scope>NUCLEOTIDE SEQUENCE [LARGE SCALE GENOMIC DNA]</scope>
    <source>
        <strain evidence="2 3">NBRC 107702</strain>
    </source>
</reference>
<feature type="transmembrane region" description="Helical" evidence="1">
    <location>
        <begin position="170"/>
        <end position="193"/>
    </location>
</feature>
<keyword evidence="1" id="KW-0472">Membrane</keyword>
<evidence type="ECO:0000256" key="1">
    <source>
        <dbReference type="SAM" id="Phobius"/>
    </source>
</evidence>
<organism evidence="2 3">
    <name type="scientific">Phytohabitans flavus</name>
    <dbReference type="NCBI Taxonomy" id="1076124"/>
    <lineage>
        <taxon>Bacteria</taxon>
        <taxon>Bacillati</taxon>
        <taxon>Actinomycetota</taxon>
        <taxon>Actinomycetes</taxon>
        <taxon>Micromonosporales</taxon>
        <taxon>Micromonosporaceae</taxon>
    </lineage>
</organism>
<feature type="transmembrane region" description="Helical" evidence="1">
    <location>
        <begin position="9"/>
        <end position="28"/>
    </location>
</feature>
<feature type="transmembrane region" description="Helical" evidence="1">
    <location>
        <begin position="143"/>
        <end position="163"/>
    </location>
</feature>
<keyword evidence="3" id="KW-1185">Reference proteome</keyword>
<dbReference type="KEGG" id="pfla:Pflav_052390"/>
<dbReference type="RefSeq" id="WP_345072545.1">
    <property type="nucleotide sequence ID" value="NZ_BAABAP010000011.1"/>
</dbReference>
<keyword evidence="1" id="KW-0812">Transmembrane</keyword>
<name>A0A6F8XYF5_9ACTN</name>
<dbReference type="EMBL" id="AP022870">
    <property type="protein sequence ID" value="BCB78829.1"/>
    <property type="molecule type" value="Genomic_DNA"/>
</dbReference>
<evidence type="ECO:0000313" key="3">
    <source>
        <dbReference type="Proteomes" id="UP000502508"/>
    </source>
</evidence>
<sequence>MALAALRRVRIGVLISVAITALMLRWSVEAPWWSERTDVGGFHASAVDLAGFGGSPFAWCAAVACLAFAVAALPVPRRVRRTACAAGLAASVGAASVWAVLLGQVLRRDADTRRGWAAEIWARHIASGGADVSPPLAETNADGLNLALIVVFLLLVVGGVLAFPRRHERTVLLIATMVNIAAALTTPLAAVWVTTGPGTAKRDWFWTSELLAAAGPTVVALVVMVPILGAGLFLRPGGAAQGWRVVWAITASIYCYVAYFVVMIDTSSGPPLHDEDVPDSAAFPTDWGVGVIGPFSLVVFLPLIVVIRVVCADSAAVKRAAIKALRVGPLTDHSGPALPAVADPGPIGKDEVLSDRVQADPPLGAL</sequence>